<dbReference type="STRING" id="159087.Daro_1171"/>
<feature type="signal peptide" evidence="6">
    <location>
        <begin position="1"/>
        <end position="21"/>
    </location>
</feature>
<comment type="subcellular location">
    <subcellularLocation>
        <location evidence="1">Cell outer membrane</location>
    </subcellularLocation>
</comment>
<feature type="chain" id="PRO_5004233559" evidence="6">
    <location>
        <begin position="22"/>
        <end position="256"/>
    </location>
</feature>
<evidence type="ECO:0000256" key="3">
    <source>
        <dbReference type="ARBA" id="ARBA00022729"/>
    </source>
</evidence>
<reference evidence="7" key="1">
    <citation type="submission" date="2005-08" db="EMBL/GenBank/DDBJ databases">
        <title>Complete sequence of Dechloromonas aromatica RCB.</title>
        <authorList>
            <person name="Salinero K.K."/>
            <person name="Copeland A."/>
            <person name="Lucas S."/>
            <person name="Lapidus A."/>
            <person name="Barry K."/>
            <person name="Detter J.C."/>
            <person name="Glavina T."/>
            <person name="Hammon N."/>
            <person name="Israni S."/>
            <person name="Pitluck S."/>
            <person name="Di Bartolo G."/>
            <person name="Trong S."/>
            <person name="Schmutz J."/>
            <person name="Larimer F."/>
            <person name="Land M."/>
            <person name="Ivanova N."/>
            <person name="Richardson P."/>
        </authorList>
    </citation>
    <scope>NUCLEOTIDE SEQUENCE</scope>
    <source>
        <strain evidence="7">RCB</strain>
    </source>
</reference>
<evidence type="ECO:0000313" key="7">
    <source>
        <dbReference type="EMBL" id="AAZ45927.1"/>
    </source>
</evidence>
<dbReference type="KEGG" id="dar:Daro_1171"/>
<dbReference type="eggNOG" id="COG3713">
    <property type="taxonomic scope" value="Bacteria"/>
</dbReference>
<dbReference type="PANTHER" id="PTHR38776:SF1">
    <property type="entry name" value="MLTA-INTERACTING PROTEIN-RELATED"/>
    <property type="match status" value="1"/>
</dbReference>
<keyword evidence="4" id="KW-0472">Membrane</keyword>
<evidence type="ECO:0000256" key="1">
    <source>
        <dbReference type="ARBA" id="ARBA00004442"/>
    </source>
</evidence>
<keyword evidence="5" id="KW-0998">Cell outer membrane</keyword>
<evidence type="ECO:0000256" key="6">
    <source>
        <dbReference type="SAM" id="SignalP"/>
    </source>
</evidence>
<organism evidence="7">
    <name type="scientific">Dechloromonas aromatica (strain RCB)</name>
    <dbReference type="NCBI Taxonomy" id="159087"/>
    <lineage>
        <taxon>Bacteria</taxon>
        <taxon>Pseudomonadati</taxon>
        <taxon>Pseudomonadota</taxon>
        <taxon>Betaproteobacteria</taxon>
        <taxon>Rhodocyclales</taxon>
        <taxon>Azonexaceae</taxon>
        <taxon>Dechloromonas</taxon>
    </lineage>
</organism>
<gene>
    <name evidence="7" type="ordered locus">Daro_1171</name>
</gene>
<accession>Q47GV4</accession>
<keyword evidence="3 6" id="KW-0732">Signal</keyword>
<dbReference type="OrthoDB" id="8562138at2"/>
<proteinExistence type="inferred from homology"/>
<evidence type="ECO:0000256" key="5">
    <source>
        <dbReference type="ARBA" id="ARBA00023237"/>
    </source>
</evidence>
<dbReference type="HOGENOM" id="CLU_1040645_0_0_4"/>
<sequence length="256" mass="27814">MMKRLLAVFVLALALAPLAVAEAQPDAQAAGWTGAVGAGPIVFPHYSGGKATQAWLIPLISAEYNDILYIEPLRAGVYFWGSEDRKMGLGLAIEPRFGYKAGDGARLVGMNTRGKSIEGGPAFDWDLGFVSLSASLFTDLTNSSRGESARLYAYRQIVKNETWKIGAFVGIDRMSSRVSNYFFGVNELEASPDRPAFHTGSATNATAGFDGRYRLDKDYSVLFGLQQTRLGHEVAHSPIVETRQATVAWLGIAWNL</sequence>
<dbReference type="AlphaFoldDB" id="Q47GV4"/>
<comment type="similarity">
    <text evidence="2">Belongs to the MipA/OmpV family.</text>
</comment>
<protein>
    <submittedName>
        <fullName evidence="7">MltA-interacting MipA</fullName>
    </submittedName>
</protein>
<dbReference type="PANTHER" id="PTHR38776">
    <property type="entry name" value="MLTA-INTERACTING PROTEIN-RELATED"/>
    <property type="match status" value="1"/>
</dbReference>
<dbReference type="InterPro" id="IPR010583">
    <property type="entry name" value="MipA"/>
</dbReference>
<dbReference type="EMBL" id="CP000089">
    <property type="protein sequence ID" value="AAZ45927.1"/>
    <property type="molecule type" value="Genomic_DNA"/>
</dbReference>
<dbReference type="Pfam" id="PF06629">
    <property type="entry name" value="MipA"/>
    <property type="match status" value="1"/>
</dbReference>
<evidence type="ECO:0000256" key="4">
    <source>
        <dbReference type="ARBA" id="ARBA00023136"/>
    </source>
</evidence>
<dbReference type="GO" id="GO:0009279">
    <property type="term" value="C:cell outer membrane"/>
    <property type="evidence" value="ECO:0007669"/>
    <property type="project" value="UniProtKB-SubCell"/>
</dbReference>
<name>Q47GV4_DECAR</name>
<evidence type="ECO:0000256" key="2">
    <source>
        <dbReference type="ARBA" id="ARBA00005722"/>
    </source>
</evidence>